<feature type="domain" description="UBX" evidence="4">
    <location>
        <begin position="277"/>
        <end position="352"/>
    </location>
</feature>
<keyword evidence="3" id="KW-0812">Transmembrane</keyword>
<dbReference type="Proteomes" id="UP000887540">
    <property type="component" value="Unplaced"/>
</dbReference>
<accession>A0A914DY44</accession>
<organism evidence="5 6">
    <name type="scientific">Acrobeloides nanus</name>
    <dbReference type="NCBI Taxonomy" id="290746"/>
    <lineage>
        <taxon>Eukaryota</taxon>
        <taxon>Metazoa</taxon>
        <taxon>Ecdysozoa</taxon>
        <taxon>Nematoda</taxon>
        <taxon>Chromadorea</taxon>
        <taxon>Rhabditida</taxon>
        <taxon>Tylenchina</taxon>
        <taxon>Cephalobomorpha</taxon>
        <taxon>Cephaloboidea</taxon>
        <taxon>Cephalobidae</taxon>
        <taxon>Acrobeloides</taxon>
    </lineage>
</organism>
<keyword evidence="3" id="KW-0472">Membrane</keyword>
<name>A0A914DY44_9BILA</name>
<dbReference type="AlphaFoldDB" id="A0A914DY44"/>
<feature type="compositionally biased region" description="Basic and acidic residues" evidence="2">
    <location>
        <begin position="181"/>
        <end position="249"/>
    </location>
</feature>
<feature type="transmembrane region" description="Helical" evidence="3">
    <location>
        <begin position="372"/>
        <end position="397"/>
    </location>
</feature>
<keyword evidence="5" id="KW-1185">Reference proteome</keyword>
<dbReference type="GO" id="GO:0036503">
    <property type="term" value="P:ERAD pathway"/>
    <property type="evidence" value="ECO:0007669"/>
    <property type="project" value="TreeGrafter"/>
</dbReference>
<evidence type="ECO:0000259" key="4">
    <source>
        <dbReference type="PROSITE" id="PS50033"/>
    </source>
</evidence>
<evidence type="ECO:0000256" key="2">
    <source>
        <dbReference type="SAM" id="MobiDB-lite"/>
    </source>
</evidence>
<dbReference type="Pfam" id="PF23187">
    <property type="entry name" value="UBX7_N"/>
    <property type="match status" value="1"/>
</dbReference>
<dbReference type="Gene3D" id="3.10.20.90">
    <property type="entry name" value="Phosphatidylinositol 3-kinase Catalytic Subunit, Chain A, domain 1"/>
    <property type="match status" value="1"/>
</dbReference>
<dbReference type="WBParaSite" id="ACRNAN_scaffold4762.g21167.t1">
    <property type="protein sequence ID" value="ACRNAN_scaffold4762.g21167.t1"/>
    <property type="gene ID" value="ACRNAN_scaffold4762.g21167"/>
</dbReference>
<feature type="region of interest" description="Disordered" evidence="2">
    <location>
        <begin position="400"/>
        <end position="472"/>
    </location>
</feature>
<dbReference type="PANTHER" id="PTHR46424:SF1">
    <property type="entry name" value="UBX DOMAIN-CONTAINING PROTEIN 4"/>
    <property type="match status" value="1"/>
</dbReference>
<dbReference type="SMART" id="SM00166">
    <property type="entry name" value="UBX"/>
    <property type="match status" value="1"/>
</dbReference>
<feature type="compositionally biased region" description="Polar residues" evidence="2">
    <location>
        <begin position="151"/>
        <end position="160"/>
    </location>
</feature>
<keyword evidence="3" id="KW-1133">Transmembrane helix</keyword>
<evidence type="ECO:0000313" key="5">
    <source>
        <dbReference type="Proteomes" id="UP000887540"/>
    </source>
</evidence>
<dbReference type="Pfam" id="PF00789">
    <property type="entry name" value="UBX"/>
    <property type="match status" value="1"/>
</dbReference>
<evidence type="ECO:0000313" key="6">
    <source>
        <dbReference type="WBParaSite" id="ACRNAN_scaffold4762.g21167.t1"/>
    </source>
</evidence>
<dbReference type="PANTHER" id="PTHR46424">
    <property type="entry name" value="UBX DOMAIN-CONTAINING PROTEIN 4"/>
    <property type="match status" value="1"/>
</dbReference>
<protein>
    <recommendedName>
        <fullName evidence="1">UBX domain-containing protein 4</fullName>
    </recommendedName>
</protein>
<feature type="region of interest" description="Disordered" evidence="2">
    <location>
        <begin position="128"/>
        <end position="164"/>
    </location>
</feature>
<dbReference type="InterPro" id="IPR029071">
    <property type="entry name" value="Ubiquitin-like_domsf"/>
</dbReference>
<dbReference type="GO" id="GO:0005783">
    <property type="term" value="C:endoplasmic reticulum"/>
    <property type="evidence" value="ECO:0007669"/>
    <property type="project" value="TreeGrafter"/>
</dbReference>
<evidence type="ECO:0000256" key="3">
    <source>
        <dbReference type="SAM" id="Phobius"/>
    </source>
</evidence>
<feature type="compositionally biased region" description="Polar residues" evidence="2">
    <location>
        <begin position="408"/>
        <end position="425"/>
    </location>
</feature>
<dbReference type="SUPFAM" id="SSF54236">
    <property type="entry name" value="Ubiquitin-like"/>
    <property type="match status" value="1"/>
</dbReference>
<dbReference type="InterPro" id="IPR001012">
    <property type="entry name" value="UBX_dom"/>
</dbReference>
<feature type="region of interest" description="Disordered" evidence="2">
    <location>
        <begin position="181"/>
        <end position="270"/>
    </location>
</feature>
<sequence length="472" mass="52876">MDWYLGSVNDAIKHCLEQKALLIVYIHHPESENNNSTVHFNSLWENFDNSSIVQLNYVALKLEHNSEGSKQFAAIFPTPIVPACYVIGLGGKPLEIITTVEELTLEKLNASVKKAAELYEQQFMEFLSKPSSPPSATSDYANAAAAVSGENVPQTDSQGQEIPLEDRVLLARQKIAEKRKLDEEKKKQEEHEKELRRIKEGKLMQESKERSKENEIREAAEERRKQKQADQETLRRLREQIRLDKEARAQKASGGVPKEPEEEKPSTAAEPVINKPVATDECRIQCKFPDGSTLIKQFKSDSPLQVVIDAVKEDGRMPGEFFLVQTYPRKQLTEYDKSLLDHGLTPASALLVVSGTLLSRPPGGIVSTTSGYLSFFIGLLYSPIMAIYQFMLSLIGMGSSTKRDPQKPGSSNSSNPRDAEQSTSSELRRRRAGNNENRNLVRMEGNTARLRNPDDSSDDEKATWNGNSTQQL</sequence>
<feature type="compositionally biased region" description="Basic and acidic residues" evidence="2">
    <location>
        <begin position="451"/>
        <end position="462"/>
    </location>
</feature>
<dbReference type="PROSITE" id="PS50033">
    <property type="entry name" value="UBX"/>
    <property type="match status" value="1"/>
</dbReference>
<reference evidence="6" key="1">
    <citation type="submission" date="2022-11" db="UniProtKB">
        <authorList>
            <consortium name="WormBaseParasite"/>
        </authorList>
    </citation>
    <scope>IDENTIFICATION</scope>
</reference>
<evidence type="ECO:0000256" key="1">
    <source>
        <dbReference type="ARBA" id="ARBA00040925"/>
    </source>
</evidence>
<proteinExistence type="predicted"/>